<gene>
    <name evidence="3" type="ORF">MANES_07G142300v8</name>
</gene>
<dbReference type="SMART" id="SM00450">
    <property type="entry name" value="RHOD"/>
    <property type="match status" value="1"/>
</dbReference>
<dbReference type="EMBL" id="CM004393">
    <property type="protein sequence ID" value="OAY46418.1"/>
    <property type="molecule type" value="Genomic_DNA"/>
</dbReference>
<comment type="caution">
    <text evidence="3">The sequence shown here is derived from an EMBL/GenBank/DDBJ whole genome shotgun (WGS) entry which is preliminary data.</text>
</comment>
<keyword evidence="4" id="KW-1185">Reference proteome</keyword>
<dbReference type="InterPro" id="IPR001763">
    <property type="entry name" value="Rhodanese-like_dom"/>
</dbReference>
<dbReference type="Pfam" id="PF00581">
    <property type="entry name" value="Rhodanese"/>
    <property type="match status" value="1"/>
</dbReference>
<dbReference type="Gene3D" id="3.30.70.100">
    <property type="match status" value="1"/>
</dbReference>
<feature type="region of interest" description="Disordered" evidence="1">
    <location>
        <begin position="431"/>
        <end position="458"/>
    </location>
</feature>
<protein>
    <recommendedName>
        <fullName evidence="2">Rhodanese domain-containing protein</fullName>
    </recommendedName>
</protein>
<dbReference type="PANTHER" id="PTHR43268">
    <property type="entry name" value="THIOSULFATE SULFURTRANSFERASE/RHODANESE-LIKE DOMAIN-CONTAINING PROTEIN 2"/>
    <property type="match status" value="1"/>
</dbReference>
<accession>A0A2C9VLC1</accession>
<dbReference type="InterPro" id="IPR040503">
    <property type="entry name" value="TRHO_N"/>
</dbReference>
<dbReference type="HAMAP" id="MF_00469">
    <property type="entry name" value="TrhO"/>
    <property type="match status" value="1"/>
</dbReference>
<evidence type="ECO:0000256" key="1">
    <source>
        <dbReference type="SAM" id="MobiDB-lite"/>
    </source>
</evidence>
<dbReference type="STRING" id="3983.A0A2C9VLC1"/>
<feature type="region of interest" description="Disordered" evidence="1">
    <location>
        <begin position="175"/>
        <end position="195"/>
    </location>
</feature>
<feature type="domain" description="Rhodanese" evidence="2">
    <location>
        <begin position="241"/>
        <end position="358"/>
    </location>
</feature>
<dbReference type="AlphaFoldDB" id="A0A2C9VLC1"/>
<evidence type="ECO:0000313" key="3">
    <source>
        <dbReference type="EMBL" id="OAY46418.1"/>
    </source>
</evidence>
<sequence>MIKYRPPPLLSLMMISSPSHLLNPVAHSRFIFVSKPGSQIPCSFHHRLPVFPKISLFYSLRSLQNMTFPKCCSASGYAPADPIPSSGTAELNDPNPQSYLVVVSFYKFADFPDYADMRKPLKHLCEELRVSGGIILAPEGINGSICGTRETVEKVLEFIKSDDRLKGLRQVETPVSPEEEAIHHGHGSSSPLAAGEDTPFRWDHVRVKLKKEIVTLGMPTVSPIERVGKYVNPKEWNALIDDPDTVVIDVRNNYETRIGKFKGAVDPCTASFREFPSWVKNKLRVVTDTDEVDLLDGNSDTETEGSTPKMPKRVAMYCTGGIRCEKASSFLLSKGFKEVYHLEGGILKYLEEVPKSESRWVGECFVFDKRVSVEHGLAQGTFKLCYGCKQPVSDADMEAPEWEHGVSCPYCYSLKSDEEKERARARQRQFESWGIIGGQPGSKPDSSTRNSNKLSSSI</sequence>
<dbReference type="PANTHER" id="PTHR43268:SF3">
    <property type="entry name" value="RHODANESE-LIKE DOMAIN-CONTAINING PROTEIN 7-RELATED"/>
    <property type="match status" value="1"/>
</dbReference>
<dbReference type="InterPro" id="IPR036873">
    <property type="entry name" value="Rhodanese-like_dom_sf"/>
</dbReference>
<dbReference type="Gene3D" id="3.40.250.10">
    <property type="entry name" value="Rhodanese-like domain"/>
    <property type="match status" value="1"/>
</dbReference>
<feature type="compositionally biased region" description="Low complexity" evidence="1">
    <location>
        <begin position="447"/>
        <end position="458"/>
    </location>
</feature>
<dbReference type="OrthoDB" id="25002at2759"/>
<dbReference type="InterPro" id="IPR020936">
    <property type="entry name" value="TrhO"/>
</dbReference>
<proteinExistence type="inferred from homology"/>
<organism evidence="3 4">
    <name type="scientific">Manihot esculenta</name>
    <name type="common">Cassava</name>
    <name type="synonym">Jatropha manihot</name>
    <dbReference type="NCBI Taxonomy" id="3983"/>
    <lineage>
        <taxon>Eukaryota</taxon>
        <taxon>Viridiplantae</taxon>
        <taxon>Streptophyta</taxon>
        <taxon>Embryophyta</taxon>
        <taxon>Tracheophyta</taxon>
        <taxon>Spermatophyta</taxon>
        <taxon>Magnoliopsida</taxon>
        <taxon>eudicotyledons</taxon>
        <taxon>Gunneridae</taxon>
        <taxon>Pentapetalae</taxon>
        <taxon>rosids</taxon>
        <taxon>fabids</taxon>
        <taxon>Malpighiales</taxon>
        <taxon>Euphorbiaceae</taxon>
        <taxon>Crotonoideae</taxon>
        <taxon>Manihoteae</taxon>
        <taxon>Manihot</taxon>
    </lineage>
</organism>
<dbReference type="CDD" id="cd01518">
    <property type="entry name" value="RHOD_YceA"/>
    <property type="match status" value="1"/>
</dbReference>
<dbReference type="PROSITE" id="PS50206">
    <property type="entry name" value="RHODANESE_3"/>
    <property type="match status" value="1"/>
</dbReference>
<name>A0A2C9VLC1_MANES</name>
<evidence type="ECO:0000313" key="4">
    <source>
        <dbReference type="Proteomes" id="UP000091857"/>
    </source>
</evidence>
<evidence type="ECO:0000259" key="2">
    <source>
        <dbReference type="PROSITE" id="PS50206"/>
    </source>
</evidence>
<dbReference type="Proteomes" id="UP000091857">
    <property type="component" value="Chromosome 7"/>
</dbReference>
<dbReference type="SUPFAM" id="SSF52821">
    <property type="entry name" value="Rhodanese/Cell cycle control phosphatase"/>
    <property type="match status" value="1"/>
</dbReference>
<reference evidence="4" key="1">
    <citation type="journal article" date="2016" name="Nat. Biotechnol.">
        <title>Sequencing wild and cultivated cassava and related species reveals extensive interspecific hybridization and genetic diversity.</title>
        <authorList>
            <person name="Bredeson J.V."/>
            <person name="Lyons J.B."/>
            <person name="Prochnik S.E."/>
            <person name="Wu G.A."/>
            <person name="Ha C.M."/>
            <person name="Edsinger-Gonzales E."/>
            <person name="Grimwood J."/>
            <person name="Schmutz J."/>
            <person name="Rabbi I.Y."/>
            <person name="Egesi C."/>
            <person name="Nauluvula P."/>
            <person name="Lebot V."/>
            <person name="Ndunguru J."/>
            <person name="Mkamilo G."/>
            <person name="Bart R.S."/>
            <person name="Setter T.L."/>
            <person name="Gleadow R.M."/>
            <person name="Kulakow P."/>
            <person name="Ferguson M.E."/>
            <person name="Rounsley S."/>
            <person name="Rokhsar D.S."/>
        </authorList>
    </citation>
    <scope>NUCLEOTIDE SEQUENCE [LARGE SCALE GENOMIC DNA]</scope>
    <source>
        <strain evidence="4">cv. AM560-2</strain>
    </source>
</reference>
<dbReference type="Gramene" id="Manes.07G142300.1.v8.1">
    <property type="protein sequence ID" value="Manes.07G142300.1.v8.1.CDS"/>
    <property type="gene ID" value="Manes.07G142300.v8.1"/>
</dbReference>
<dbReference type="Pfam" id="PF17773">
    <property type="entry name" value="UPF0176_N"/>
    <property type="match status" value="1"/>
</dbReference>